<evidence type="ECO:0000313" key="1">
    <source>
        <dbReference type="EMBL" id="QDU21297.1"/>
    </source>
</evidence>
<sequence>MPSSHPLPPSCHPFSRLASVLDPRSAPRLAWLLVGAVLARGRRTVTSWGRAAGLSDEYRPCYTTVAAAGARTDWIAARLAHEVVKPLVAGRGRLAEHRRVLVAEFGRGHPH</sequence>
<dbReference type="KEGG" id="uli:ETAA1_32630"/>
<gene>
    <name evidence="1" type="ORF">ETAA1_32630</name>
</gene>
<organism evidence="1 2">
    <name type="scientific">Urbifossiella limnaea</name>
    <dbReference type="NCBI Taxonomy" id="2528023"/>
    <lineage>
        <taxon>Bacteria</taxon>
        <taxon>Pseudomonadati</taxon>
        <taxon>Planctomycetota</taxon>
        <taxon>Planctomycetia</taxon>
        <taxon>Gemmatales</taxon>
        <taxon>Gemmataceae</taxon>
        <taxon>Urbifossiella</taxon>
    </lineage>
</organism>
<reference evidence="1 2" key="1">
    <citation type="submission" date="2019-02" db="EMBL/GenBank/DDBJ databases">
        <title>Deep-cultivation of Planctomycetes and their phenomic and genomic characterization uncovers novel biology.</title>
        <authorList>
            <person name="Wiegand S."/>
            <person name="Jogler M."/>
            <person name="Boedeker C."/>
            <person name="Pinto D."/>
            <person name="Vollmers J."/>
            <person name="Rivas-Marin E."/>
            <person name="Kohn T."/>
            <person name="Peeters S.H."/>
            <person name="Heuer A."/>
            <person name="Rast P."/>
            <person name="Oberbeckmann S."/>
            <person name="Bunk B."/>
            <person name="Jeske O."/>
            <person name="Meyerdierks A."/>
            <person name="Storesund J.E."/>
            <person name="Kallscheuer N."/>
            <person name="Luecker S."/>
            <person name="Lage O.M."/>
            <person name="Pohl T."/>
            <person name="Merkel B.J."/>
            <person name="Hornburger P."/>
            <person name="Mueller R.-W."/>
            <person name="Bruemmer F."/>
            <person name="Labrenz M."/>
            <person name="Spormann A.M."/>
            <person name="Op den Camp H."/>
            <person name="Overmann J."/>
            <person name="Amann R."/>
            <person name="Jetten M.S.M."/>
            <person name="Mascher T."/>
            <person name="Medema M.H."/>
            <person name="Devos D.P."/>
            <person name="Kaster A.-K."/>
            <person name="Ovreas L."/>
            <person name="Rohde M."/>
            <person name="Galperin M.Y."/>
            <person name="Jogler C."/>
        </authorList>
    </citation>
    <scope>NUCLEOTIDE SEQUENCE [LARGE SCALE GENOMIC DNA]</scope>
    <source>
        <strain evidence="1 2">ETA_A1</strain>
    </source>
</reference>
<dbReference type="Proteomes" id="UP000319576">
    <property type="component" value="Chromosome"/>
</dbReference>
<dbReference type="AlphaFoldDB" id="A0A517XUX5"/>
<keyword evidence="2" id="KW-1185">Reference proteome</keyword>
<proteinExistence type="predicted"/>
<evidence type="ECO:0000313" key="2">
    <source>
        <dbReference type="Proteomes" id="UP000319576"/>
    </source>
</evidence>
<protein>
    <submittedName>
        <fullName evidence="1">Uncharacterized protein</fullName>
    </submittedName>
</protein>
<accession>A0A517XUX5</accession>
<dbReference type="EMBL" id="CP036273">
    <property type="protein sequence ID" value="QDU21297.1"/>
    <property type="molecule type" value="Genomic_DNA"/>
</dbReference>
<name>A0A517XUX5_9BACT</name>
<dbReference type="RefSeq" id="WP_202920160.1">
    <property type="nucleotide sequence ID" value="NZ_CP036273.1"/>
</dbReference>